<proteinExistence type="predicted"/>
<gene>
    <name evidence="1" type="ORF">IQ249_21990</name>
</gene>
<sequence>MALSLALFGSLLLAQGFPPLYNISPEQIESVEQVKDALHVYLDPPDFCDTMSCQFSLMVQTCTLIEMLDKRVDSRIPEGRSRGRNSLAIVPDDLQLMQLIYSQCQEVEGSEEEPPFFGGRYRVYQPSCSVNNQIRADLGLKQQNCY</sequence>
<dbReference type="AlphaFoldDB" id="A0A8J7J6A3"/>
<organism evidence="1 2">
    <name type="scientific">Lusitaniella coriacea LEGE 07157</name>
    <dbReference type="NCBI Taxonomy" id="945747"/>
    <lineage>
        <taxon>Bacteria</taxon>
        <taxon>Bacillati</taxon>
        <taxon>Cyanobacteriota</taxon>
        <taxon>Cyanophyceae</taxon>
        <taxon>Spirulinales</taxon>
        <taxon>Lusitaniellaceae</taxon>
        <taxon>Lusitaniella</taxon>
    </lineage>
</organism>
<accession>A0A8J7J6A3</accession>
<comment type="caution">
    <text evidence="1">The sequence shown here is derived from an EMBL/GenBank/DDBJ whole genome shotgun (WGS) entry which is preliminary data.</text>
</comment>
<evidence type="ECO:0000313" key="2">
    <source>
        <dbReference type="Proteomes" id="UP000654482"/>
    </source>
</evidence>
<dbReference type="EMBL" id="JADEWZ010000052">
    <property type="protein sequence ID" value="MBE9118564.1"/>
    <property type="molecule type" value="Genomic_DNA"/>
</dbReference>
<dbReference type="RefSeq" id="WP_194031648.1">
    <property type="nucleotide sequence ID" value="NZ_JADEWZ010000052.1"/>
</dbReference>
<name>A0A8J7J6A3_9CYAN</name>
<protein>
    <submittedName>
        <fullName evidence="1">Uncharacterized protein</fullName>
    </submittedName>
</protein>
<keyword evidence="2" id="KW-1185">Reference proteome</keyword>
<dbReference type="Proteomes" id="UP000654482">
    <property type="component" value="Unassembled WGS sequence"/>
</dbReference>
<reference evidence="1" key="1">
    <citation type="submission" date="2020-10" db="EMBL/GenBank/DDBJ databases">
        <authorList>
            <person name="Castelo-Branco R."/>
            <person name="Eusebio N."/>
            <person name="Adriana R."/>
            <person name="Vieira A."/>
            <person name="Brugerolle De Fraissinette N."/>
            <person name="Rezende De Castro R."/>
            <person name="Schneider M.P."/>
            <person name="Vasconcelos V."/>
            <person name="Leao P.N."/>
        </authorList>
    </citation>
    <scope>NUCLEOTIDE SEQUENCE</scope>
    <source>
        <strain evidence="1">LEGE 07157</strain>
    </source>
</reference>
<evidence type="ECO:0000313" key="1">
    <source>
        <dbReference type="EMBL" id="MBE9118564.1"/>
    </source>
</evidence>